<keyword evidence="3" id="KW-1185">Reference proteome</keyword>
<dbReference type="AlphaFoldDB" id="A0A6N7Q294"/>
<proteinExistence type="predicted"/>
<dbReference type="InterPro" id="IPR029063">
    <property type="entry name" value="SAM-dependent_MTases_sf"/>
</dbReference>
<dbReference type="Gene3D" id="3.40.50.150">
    <property type="entry name" value="Vaccinia Virus protein VP39"/>
    <property type="match status" value="1"/>
</dbReference>
<dbReference type="RefSeq" id="WP_153821890.1">
    <property type="nucleotide sequence ID" value="NZ_WJIE01000007.1"/>
</dbReference>
<evidence type="ECO:0000313" key="3">
    <source>
        <dbReference type="Proteomes" id="UP000440224"/>
    </source>
</evidence>
<evidence type="ECO:0000259" key="1">
    <source>
        <dbReference type="PROSITE" id="PS50042"/>
    </source>
</evidence>
<dbReference type="Proteomes" id="UP000440224">
    <property type="component" value="Unassembled WGS sequence"/>
</dbReference>
<accession>A0A6N7Q294</accession>
<dbReference type="InterPro" id="IPR000595">
    <property type="entry name" value="cNMP-bd_dom"/>
</dbReference>
<dbReference type="InterPro" id="IPR014710">
    <property type="entry name" value="RmlC-like_jellyroll"/>
</dbReference>
<dbReference type="InterPro" id="IPR050397">
    <property type="entry name" value="Env_Response_Regulators"/>
</dbReference>
<dbReference type="SUPFAM" id="SSF53335">
    <property type="entry name" value="S-adenosyl-L-methionine-dependent methyltransferases"/>
    <property type="match status" value="1"/>
</dbReference>
<dbReference type="GO" id="GO:0003700">
    <property type="term" value="F:DNA-binding transcription factor activity"/>
    <property type="evidence" value="ECO:0007669"/>
    <property type="project" value="TreeGrafter"/>
</dbReference>
<dbReference type="SMART" id="SM00100">
    <property type="entry name" value="cNMP"/>
    <property type="match status" value="1"/>
</dbReference>
<organism evidence="2 3">
    <name type="scientific">Polyangium spumosum</name>
    <dbReference type="NCBI Taxonomy" id="889282"/>
    <lineage>
        <taxon>Bacteria</taxon>
        <taxon>Pseudomonadati</taxon>
        <taxon>Myxococcota</taxon>
        <taxon>Polyangia</taxon>
        <taxon>Polyangiales</taxon>
        <taxon>Polyangiaceae</taxon>
        <taxon>Polyangium</taxon>
    </lineage>
</organism>
<evidence type="ECO:0000313" key="2">
    <source>
        <dbReference type="EMBL" id="MRG95061.1"/>
    </source>
</evidence>
<sequence length="496" mass="53653">MLRDKLSFLGDQDIDLLLRSSQRRHVVRGEIVVREGQSPEAIFLVQEGFISVRAGGVTVGYFGPGQVLGEIGFLERRSASATVVAEGDAVLNRIDNADLEALLSAHPDLAARFYRSLAVSLSRRVRALSGSLTKLRGQRSHKARYGQLSARHVPSSLIDGLAGVSREVTRIEESLAQRRTTPDAAARVVASSCDRVVSLLEEHTTEKALLAISVDDLLTFRDISRLREGVGSFVFRNCFSLLMSSATIARIYDKPCGVAEDDETRRAIADADAEGDGLIGPLVDRWFLDRPVCQARREGRRVMVAEIVRRAGEFGEGGKFLVTSIGSGGGDELLDAMDEAGEGVLAATCIDPDPDALRRGNHQASEAGHAASMTFLCAEPLSLSGSGSEIFLAPQHLVYAFSFFDYLSDDDAVALLDWIWGRLAPGGAAVWASLSPDLTDLPMMEHLLEWSIVPRDPPAIRALVMRTRFGRAVDVKPVSGASLHVVTCTREEAAST</sequence>
<reference evidence="2 3" key="1">
    <citation type="submission" date="2019-10" db="EMBL/GenBank/DDBJ databases">
        <title>A soil myxobacterium in the family Polyangiaceae.</title>
        <authorList>
            <person name="Li Y."/>
            <person name="Wang J."/>
        </authorList>
    </citation>
    <scope>NUCLEOTIDE SEQUENCE [LARGE SCALE GENOMIC DNA]</scope>
    <source>
        <strain evidence="2 3">DSM 14734</strain>
    </source>
</reference>
<dbReference type="Gene3D" id="2.60.120.10">
    <property type="entry name" value="Jelly Rolls"/>
    <property type="match status" value="1"/>
</dbReference>
<dbReference type="SUPFAM" id="SSF51206">
    <property type="entry name" value="cAMP-binding domain-like"/>
    <property type="match status" value="1"/>
</dbReference>
<name>A0A6N7Q294_9BACT</name>
<gene>
    <name evidence="2" type="ORF">GF068_24525</name>
</gene>
<protein>
    <submittedName>
        <fullName evidence="2">Cyclic nucleotide-binding domain-containing protein</fullName>
    </submittedName>
</protein>
<dbReference type="CDD" id="cd00038">
    <property type="entry name" value="CAP_ED"/>
    <property type="match status" value="1"/>
</dbReference>
<dbReference type="OrthoDB" id="428497at2"/>
<dbReference type="PANTHER" id="PTHR24567:SF74">
    <property type="entry name" value="HTH-TYPE TRANSCRIPTIONAL REGULATOR ARCR"/>
    <property type="match status" value="1"/>
</dbReference>
<dbReference type="InterPro" id="IPR018490">
    <property type="entry name" value="cNMP-bd_dom_sf"/>
</dbReference>
<dbReference type="EMBL" id="WJIE01000007">
    <property type="protein sequence ID" value="MRG95061.1"/>
    <property type="molecule type" value="Genomic_DNA"/>
</dbReference>
<dbReference type="GO" id="GO:0005829">
    <property type="term" value="C:cytosol"/>
    <property type="evidence" value="ECO:0007669"/>
    <property type="project" value="TreeGrafter"/>
</dbReference>
<comment type="caution">
    <text evidence="2">The sequence shown here is derived from an EMBL/GenBank/DDBJ whole genome shotgun (WGS) entry which is preliminary data.</text>
</comment>
<dbReference type="Pfam" id="PF00027">
    <property type="entry name" value="cNMP_binding"/>
    <property type="match status" value="1"/>
</dbReference>
<dbReference type="PROSITE" id="PS50042">
    <property type="entry name" value="CNMP_BINDING_3"/>
    <property type="match status" value="1"/>
</dbReference>
<feature type="domain" description="Cyclic nucleotide-binding" evidence="1">
    <location>
        <begin position="5"/>
        <end position="120"/>
    </location>
</feature>
<dbReference type="PANTHER" id="PTHR24567">
    <property type="entry name" value="CRP FAMILY TRANSCRIPTIONAL REGULATORY PROTEIN"/>
    <property type="match status" value="1"/>
</dbReference>